<keyword evidence="3" id="KW-1185">Reference proteome</keyword>
<dbReference type="Proteomes" id="UP001346877">
    <property type="component" value="Chromosome"/>
</dbReference>
<feature type="compositionally biased region" description="Pro residues" evidence="1">
    <location>
        <begin position="94"/>
        <end position="109"/>
    </location>
</feature>
<feature type="compositionally biased region" description="Pro residues" evidence="1">
    <location>
        <begin position="116"/>
        <end position="155"/>
    </location>
</feature>
<evidence type="ECO:0000313" key="3">
    <source>
        <dbReference type="Proteomes" id="UP001346877"/>
    </source>
</evidence>
<dbReference type="PRINTS" id="PR01217">
    <property type="entry name" value="PRICHEXTENSN"/>
</dbReference>
<name>A0ABZ1PG34_9ACTN</name>
<protein>
    <submittedName>
        <fullName evidence="2">Uncharacterized protein</fullName>
    </submittedName>
</protein>
<reference evidence="2 3" key="1">
    <citation type="submission" date="2022-10" db="EMBL/GenBank/DDBJ databases">
        <title>The complete genomes of actinobacterial strains from the NBC collection.</title>
        <authorList>
            <person name="Joergensen T.S."/>
            <person name="Alvarez Arevalo M."/>
            <person name="Sterndorff E.B."/>
            <person name="Faurdal D."/>
            <person name="Vuksanovic O."/>
            <person name="Mourched A.-S."/>
            <person name="Charusanti P."/>
            <person name="Shaw S."/>
            <person name="Blin K."/>
            <person name="Weber T."/>
        </authorList>
    </citation>
    <scope>NUCLEOTIDE SEQUENCE [LARGE SCALE GENOMIC DNA]</scope>
    <source>
        <strain evidence="2 3">NBC_00396</strain>
    </source>
</reference>
<accession>A0ABZ1PG34</accession>
<evidence type="ECO:0000313" key="2">
    <source>
        <dbReference type="EMBL" id="WUI82795.1"/>
    </source>
</evidence>
<dbReference type="RefSeq" id="WP_328371143.1">
    <property type="nucleotide sequence ID" value="NZ_CP107936.1"/>
</dbReference>
<proteinExistence type="predicted"/>
<evidence type="ECO:0000256" key="1">
    <source>
        <dbReference type="SAM" id="MobiDB-lite"/>
    </source>
</evidence>
<sequence>MAKHRASGDDQLTRQGVIDTPGAAYWSVDDSRWQAVRPDLPAHLVDLLAPPIVVGVARVPVTSRLTPPTSADPLTSAVDSGPTDLVASAASPVPALPVPTPPAATPPVPSVAAPAQPAPPPPAPAPSRPVPTPPLSPRPVPSPPPERPVPGPPASPRRAVNTGPVGTGRRGNGGPATAGRHRRGASDRTG</sequence>
<organism evidence="2 3">
    <name type="scientific">Micromonospora zamorensis</name>
    <dbReference type="NCBI Taxonomy" id="709883"/>
    <lineage>
        <taxon>Bacteria</taxon>
        <taxon>Bacillati</taxon>
        <taxon>Actinomycetota</taxon>
        <taxon>Actinomycetes</taxon>
        <taxon>Micromonosporales</taxon>
        <taxon>Micromonosporaceae</taxon>
        <taxon>Micromonospora</taxon>
    </lineage>
</organism>
<feature type="region of interest" description="Disordered" evidence="1">
    <location>
        <begin position="63"/>
        <end position="190"/>
    </location>
</feature>
<dbReference type="EMBL" id="CP107941">
    <property type="protein sequence ID" value="WUI82795.1"/>
    <property type="molecule type" value="Genomic_DNA"/>
</dbReference>
<gene>
    <name evidence="2" type="ORF">OG375_34070</name>
</gene>
<feature type="compositionally biased region" description="Polar residues" evidence="1">
    <location>
        <begin position="63"/>
        <end position="73"/>
    </location>
</feature>
<feature type="compositionally biased region" description="Gly residues" evidence="1">
    <location>
        <begin position="165"/>
        <end position="176"/>
    </location>
</feature>